<dbReference type="PROSITE" id="PS50106">
    <property type="entry name" value="PDZ"/>
    <property type="match status" value="1"/>
</dbReference>
<dbReference type="EMBL" id="CASHTH010003272">
    <property type="protein sequence ID" value="CAI8042541.1"/>
    <property type="molecule type" value="Genomic_DNA"/>
</dbReference>
<dbReference type="Pfam" id="PF07653">
    <property type="entry name" value="SH3_2"/>
    <property type="match status" value="1"/>
</dbReference>
<dbReference type="SMART" id="SM00228">
    <property type="entry name" value="PDZ"/>
    <property type="match status" value="1"/>
</dbReference>
<evidence type="ECO:0000259" key="5">
    <source>
        <dbReference type="PROSITE" id="PS50052"/>
    </source>
</evidence>
<keyword evidence="2 3" id="KW-0728">SH3 domain</keyword>
<protein>
    <submittedName>
        <fullName evidence="7">MAGUK p55 subfamily member 5</fullName>
    </submittedName>
</protein>
<proteinExistence type="inferred from homology"/>
<dbReference type="InterPro" id="IPR001478">
    <property type="entry name" value="PDZ"/>
</dbReference>
<dbReference type="AlphaFoldDB" id="A0AA35T838"/>
<feature type="domain" description="Guanylate kinase-like" evidence="5">
    <location>
        <begin position="234"/>
        <end position="382"/>
    </location>
</feature>
<evidence type="ECO:0000259" key="4">
    <source>
        <dbReference type="PROSITE" id="PS50002"/>
    </source>
</evidence>
<dbReference type="Gene3D" id="2.30.30.40">
    <property type="entry name" value="SH3 Domains"/>
    <property type="match status" value="1"/>
</dbReference>
<gene>
    <name evidence="7" type="ORF">GBAR_LOCUS23600</name>
</gene>
<reference evidence="7" key="1">
    <citation type="submission" date="2023-03" db="EMBL/GenBank/DDBJ databases">
        <authorList>
            <person name="Steffen K."/>
            <person name="Cardenas P."/>
        </authorList>
    </citation>
    <scope>NUCLEOTIDE SEQUENCE</scope>
</reference>
<dbReference type="InterPro" id="IPR008145">
    <property type="entry name" value="GK/Ca_channel_bsu"/>
</dbReference>
<dbReference type="Gene3D" id="3.40.50.300">
    <property type="entry name" value="P-loop containing nucleotide triphosphate hydrolases"/>
    <property type="match status" value="1"/>
</dbReference>
<comment type="similarity">
    <text evidence="1">Belongs to the MAGUK family.</text>
</comment>
<dbReference type="InterPro" id="IPR036028">
    <property type="entry name" value="SH3-like_dom_sf"/>
</dbReference>
<dbReference type="PROSITE" id="PS50002">
    <property type="entry name" value="SH3"/>
    <property type="match status" value="1"/>
</dbReference>
<dbReference type="InterPro" id="IPR008144">
    <property type="entry name" value="Guanylate_kin-like_dom"/>
</dbReference>
<dbReference type="SMART" id="SM00072">
    <property type="entry name" value="GuKc"/>
    <property type="match status" value="1"/>
</dbReference>
<accession>A0AA35T838</accession>
<keyword evidence="8" id="KW-1185">Reference proteome</keyword>
<evidence type="ECO:0000256" key="2">
    <source>
        <dbReference type="ARBA" id="ARBA00022443"/>
    </source>
</evidence>
<dbReference type="SUPFAM" id="SSF50044">
    <property type="entry name" value="SH3-domain"/>
    <property type="match status" value="1"/>
</dbReference>
<dbReference type="InterPro" id="IPR001452">
    <property type="entry name" value="SH3_domain"/>
</dbReference>
<feature type="domain" description="PDZ" evidence="6">
    <location>
        <begin position="18"/>
        <end position="71"/>
    </location>
</feature>
<evidence type="ECO:0000256" key="1">
    <source>
        <dbReference type="ARBA" id="ARBA00007014"/>
    </source>
</evidence>
<organism evidence="7 8">
    <name type="scientific">Geodia barretti</name>
    <name type="common">Barrett's horny sponge</name>
    <dbReference type="NCBI Taxonomy" id="519541"/>
    <lineage>
        <taxon>Eukaryota</taxon>
        <taxon>Metazoa</taxon>
        <taxon>Porifera</taxon>
        <taxon>Demospongiae</taxon>
        <taxon>Heteroscleromorpha</taxon>
        <taxon>Tetractinellida</taxon>
        <taxon>Astrophorina</taxon>
        <taxon>Geodiidae</taxon>
        <taxon>Geodia</taxon>
    </lineage>
</organism>
<dbReference type="Gene3D" id="2.30.42.10">
    <property type="match status" value="1"/>
</dbReference>
<dbReference type="SMART" id="SM00326">
    <property type="entry name" value="SH3"/>
    <property type="match status" value="1"/>
</dbReference>
<name>A0AA35T838_GEOBA</name>
<dbReference type="CDD" id="cd00071">
    <property type="entry name" value="GMPK"/>
    <property type="match status" value="1"/>
</dbReference>
<dbReference type="InterPro" id="IPR027417">
    <property type="entry name" value="P-loop_NTPase"/>
</dbReference>
<evidence type="ECO:0000259" key="6">
    <source>
        <dbReference type="PROSITE" id="PS50106"/>
    </source>
</evidence>
<dbReference type="SUPFAM" id="SSF50156">
    <property type="entry name" value="PDZ domain-like"/>
    <property type="match status" value="1"/>
</dbReference>
<evidence type="ECO:0000313" key="8">
    <source>
        <dbReference type="Proteomes" id="UP001174909"/>
    </source>
</evidence>
<dbReference type="SUPFAM" id="SSF52540">
    <property type="entry name" value="P-loop containing nucleoside triphosphate hydrolases"/>
    <property type="match status" value="1"/>
</dbReference>
<dbReference type="PROSITE" id="PS50052">
    <property type="entry name" value="GUANYLATE_KINASE_2"/>
    <property type="match status" value="1"/>
</dbReference>
<dbReference type="InterPro" id="IPR050716">
    <property type="entry name" value="MAGUK"/>
</dbReference>
<evidence type="ECO:0000256" key="3">
    <source>
        <dbReference type="PROSITE-ProRule" id="PRU00192"/>
    </source>
</evidence>
<dbReference type="CDD" id="cd11862">
    <property type="entry name" value="SH3_MPP"/>
    <property type="match status" value="1"/>
</dbReference>
<sequence>MMCIVSVSFHHYTLCMQGCTIYKQGEAVFVGKLLKGCDAELSEVLREGDEVLEVNGVPVMGRSTDEIVRLMSGEAGVTLAFTIIPIHDDNIDLNFEPKYVRAHFNYSPKTDDEIPCQPLGLRFEKGDILEISNQDDPDWWQARKVFDDGAESLPGLIPARHRQQQREALTRSYPLAKAMEDQHRKKKGLMSRLSRKKKKTVFYNQGSNQSMLAVGDEVVTYEDVVRMESSAHWRRPIVLIGASGVGKGTLIRKLINSDHTRFAAVVQHTTRLVHPGEVNGHTYHFVTREEFELDILQERFLEHEEVKGQLYGTSVSAIKKIVESGRVPVLDLQPQSLKRVRYSGLMPYVVLVASPRLERLVVTRRVGPERPTRRRTSFQFII</sequence>
<comment type="caution">
    <text evidence="7">The sequence shown here is derived from an EMBL/GenBank/DDBJ whole genome shotgun (WGS) entry which is preliminary data.</text>
</comment>
<dbReference type="InterPro" id="IPR036034">
    <property type="entry name" value="PDZ_sf"/>
</dbReference>
<dbReference type="Pfam" id="PF00625">
    <property type="entry name" value="Guanylate_kin"/>
    <property type="match status" value="1"/>
</dbReference>
<evidence type="ECO:0000313" key="7">
    <source>
        <dbReference type="EMBL" id="CAI8042541.1"/>
    </source>
</evidence>
<dbReference type="Pfam" id="PF00595">
    <property type="entry name" value="PDZ"/>
    <property type="match status" value="1"/>
</dbReference>
<feature type="domain" description="SH3" evidence="4">
    <location>
        <begin position="95"/>
        <end position="167"/>
    </location>
</feature>
<dbReference type="PANTHER" id="PTHR23122">
    <property type="entry name" value="MEMBRANE-ASSOCIATED GUANYLATE KINASE MAGUK"/>
    <property type="match status" value="1"/>
</dbReference>
<dbReference type="Proteomes" id="UP001174909">
    <property type="component" value="Unassembled WGS sequence"/>
</dbReference>